<proteinExistence type="inferred from homology"/>
<keyword evidence="4" id="KW-0812">Transmembrane</keyword>
<evidence type="ECO:0000256" key="3">
    <source>
        <dbReference type="RuleBase" id="RU003690"/>
    </source>
</evidence>
<gene>
    <name evidence="5" type="ORF">KI387_016032</name>
</gene>
<reference evidence="5 6" key="1">
    <citation type="journal article" date="2021" name="Nat. Plants">
        <title>The Taxus genome provides insights into paclitaxel biosynthesis.</title>
        <authorList>
            <person name="Xiong X."/>
            <person name="Gou J."/>
            <person name="Liao Q."/>
            <person name="Li Y."/>
            <person name="Zhou Q."/>
            <person name="Bi G."/>
            <person name="Li C."/>
            <person name="Du R."/>
            <person name="Wang X."/>
            <person name="Sun T."/>
            <person name="Guo L."/>
            <person name="Liang H."/>
            <person name="Lu P."/>
            <person name="Wu Y."/>
            <person name="Zhang Z."/>
            <person name="Ro D.K."/>
            <person name="Shang Y."/>
            <person name="Huang S."/>
            <person name="Yan J."/>
        </authorList>
    </citation>
    <scope>NUCLEOTIDE SEQUENCE [LARGE SCALE GENOMIC DNA]</scope>
    <source>
        <strain evidence="5">Ta-2019</strain>
    </source>
</reference>
<dbReference type="InterPro" id="IPR001360">
    <property type="entry name" value="Glyco_hydro_1"/>
</dbReference>
<comment type="similarity">
    <text evidence="1 3">Belongs to the glycosyl hydrolase 1 family.</text>
</comment>
<dbReference type="GO" id="GO:0008422">
    <property type="term" value="F:beta-glucosidase activity"/>
    <property type="evidence" value="ECO:0007669"/>
    <property type="project" value="TreeGrafter"/>
</dbReference>
<sequence>CQCKESPEFVTAMAFVKIIHLVLLISSFLFATGGYGVEFSRKAFPSNFVFGVGSSAYQYEGAYIEDGKGLSNWDVFSHLPGKIADGRNGDRAADEYHQYKEDVEIMAEMGLDMYRFSIAWSRICPVGSGEINPLGVQYYNKLIDSLLSEGIQPFVTLHHYDIPQSLEVRYGSWLNPRIIKDFANYAEACFRLFGDRVKYWTTFNEPNVFTLNGYSEGNYPPSRCSAPFGNCTAGNSSTEPYIAGHNVLRAHASAVDIYRRKYQAHQGGQIGIVVSAVWYEPLNNMPEDIDATDRILAFHNAWFLDPVVFGEYPSIMQKLVGKRMPKITEDLRHKLRGSFDFLGLNYYSAFYARDASYFLNSSNRDYHQDSLTTLTAEKDGNLIGPLMYPLDITSVPYGIEKVVDYIKNRYSNPPVFITESGLGNERNDNLPFLQVLNDTFRANCIENTLKYLAKAT</sequence>
<evidence type="ECO:0000313" key="6">
    <source>
        <dbReference type="Proteomes" id="UP000824469"/>
    </source>
</evidence>
<dbReference type="InterPro" id="IPR017853">
    <property type="entry name" value="GH"/>
</dbReference>
<evidence type="ECO:0000256" key="2">
    <source>
        <dbReference type="ARBA" id="ARBA00022801"/>
    </source>
</evidence>
<dbReference type="AlphaFoldDB" id="A0AA38LDW2"/>
<accession>A0AA38LDW2</accession>
<dbReference type="GO" id="GO:0005975">
    <property type="term" value="P:carbohydrate metabolic process"/>
    <property type="evidence" value="ECO:0007669"/>
    <property type="project" value="InterPro"/>
</dbReference>
<organism evidence="5 6">
    <name type="scientific">Taxus chinensis</name>
    <name type="common">Chinese yew</name>
    <name type="synonym">Taxus wallichiana var. chinensis</name>
    <dbReference type="NCBI Taxonomy" id="29808"/>
    <lineage>
        <taxon>Eukaryota</taxon>
        <taxon>Viridiplantae</taxon>
        <taxon>Streptophyta</taxon>
        <taxon>Embryophyta</taxon>
        <taxon>Tracheophyta</taxon>
        <taxon>Spermatophyta</taxon>
        <taxon>Pinopsida</taxon>
        <taxon>Pinidae</taxon>
        <taxon>Conifers II</taxon>
        <taxon>Cupressales</taxon>
        <taxon>Taxaceae</taxon>
        <taxon>Taxus</taxon>
    </lineage>
</organism>
<name>A0AA38LDW2_TAXCH</name>
<dbReference type="FunFam" id="3.20.20.80:FF:000020">
    <property type="entry name" value="Beta-glucosidase 12"/>
    <property type="match status" value="1"/>
</dbReference>
<dbReference type="PANTHER" id="PTHR10353:SF236">
    <property type="entry name" value="BETA-GLUCOSIDASE 18"/>
    <property type="match status" value="1"/>
</dbReference>
<dbReference type="Pfam" id="PF00232">
    <property type="entry name" value="Glyco_hydro_1"/>
    <property type="match status" value="1"/>
</dbReference>
<dbReference type="Gene3D" id="3.20.20.80">
    <property type="entry name" value="Glycosidases"/>
    <property type="match status" value="1"/>
</dbReference>
<feature type="non-terminal residue" evidence="5">
    <location>
        <position position="456"/>
    </location>
</feature>
<comment type="caution">
    <text evidence="5">The sequence shown here is derived from an EMBL/GenBank/DDBJ whole genome shotgun (WGS) entry which is preliminary data.</text>
</comment>
<dbReference type="Proteomes" id="UP000824469">
    <property type="component" value="Unassembled WGS sequence"/>
</dbReference>
<dbReference type="EMBL" id="JAHRHJ020000003">
    <property type="protein sequence ID" value="KAH9321393.1"/>
    <property type="molecule type" value="Genomic_DNA"/>
</dbReference>
<evidence type="ECO:0000313" key="5">
    <source>
        <dbReference type="EMBL" id="KAH9321393.1"/>
    </source>
</evidence>
<keyword evidence="2" id="KW-0378">Hydrolase</keyword>
<protein>
    <recommendedName>
        <fullName evidence="7">Beta-glucosidase</fullName>
    </recommendedName>
</protein>
<dbReference type="InterPro" id="IPR033132">
    <property type="entry name" value="GH_1_N_CS"/>
</dbReference>
<evidence type="ECO:0000256" key="4">
    <source>
        <dbReference type="SAM" id="Phobius"/>
    </source>
</evidence>
<keyword evidence="6" id="KW-1185">Reference proteome</keyword>
<feature type="non-terminal residue" evidence="5">
    <location>
        <position position="1"/>
    </location>
</feature>
<dbReference type="SUPFAM" id="SSF51445">
    <property type="entry name" value="(Trans)glycosidases"/>
    <property type="match status" value="1"/>
</dbReference>
<keyword evidence="4" id="KW-0472">Membrane</keyword>
<dbReference type="PANTHER" id="PTHR10353">
    <property type="entry name" value="GLYCOSYL HYDROLASE"/>
    <property type="match status" value="1"/>
</dbReference>
<evidence type="ECO:0008006" key="7">
    <source>
        <dbReference type="Google" id="ProtNLM"/>
    </source>
</evidence>
<feature type="transmembrane region" description="Helical" evidence="4">
    <location>
        <begin position="14"/>
        <end position="37"/>
    </location>
</feature>
<evidence type="ECO:0000256" key="1">
    <source>
        <dbReference type="ARBA" id="ARBA00010838"/>
    </source>
</evidence>
<dbReference type="PROSITE" id="PS00653">
    <property type="entry name" value="GLYCOSYL_HYDROL_F1_2"/>
    <property type="match status" value="1"/>
</dbReference>
<keyword evidence="4" id="KW-1133">Transmembrane helix</keyword>